<keyword evidence="3" id="KW-0560">Oxidoreductase</keyword>
<evidence type="ECO:0000256" key="4">
    <source>
        <dbReference type="ARBA" id="ARBA00049445"/>
    </source>
</evidence>
<dbReference type="RefSeq" id="WP_131409283.1">
    <property type="nucleotide sequence ID" value="NZ_SJOP01000008.1"/>
</dbReference>
<dbReference type="GO" id="GO:0016616">
    <property type="term" value="F:oxidoreductase activity, acting on the CH-OH group of donors, NAD or NADP as acceptor"/>
    <property type="evidence" value="ECO:0007669"/>
    <property type="project" value="UniProtKB-ARBA"/>
</dbReference>
<dbReference type="EMBL" id="SJOP01000008">
    <property type="protein sequence ID" value="TCC09275.1"/>
    <property type="molecule type" value="Genomic_DNA"/>
</dbReference>
<comment type="catalytic activity">
    <reaction evidence="4">
        <text>hydroxyacetone + NADP(+) = methylglyoxal + NADPH + H(+)</text>
        <dbReference type="Rhea" id="RHEA:27986"/>
        <dbReference type="ChEBI" id="CHEBI:15378"/>
        <dbReference type="ChEBI" id="CHEBI:17158"/>
        <dbReference type="ChEBI" id="CHEBI:27957"/>
        <dbReference type="ChEBI" id="CHEBI:57783"/>
        <dbReference type="ChEBI" id="CHEBI:58349"/>
    </reaction>
</comment>
<name>A0A4R0HDN5_9ENTR</name>
<dbReference type="InterPro" id="IPR020471">
    <property type="entry name" value="AKR"/>
</dbReference>
<dbReference type="Proteomes" id="UP000291793">
    <property type="component" value="Unassembled WGS sequence"/>
</dbReference>
<dbReference type="PANTHER" id="PTHR43827">
    <property type="entry name" value="2,5-DIKETO-D-GLUCONIC ACID REDUCTASE"/>
    <property type="match status" value="1"/>
</dbReference>
<feature type="site" description="Lowers pKa of active site Tyr" evidence="7">
    <location>
        <position position="75"/>
    </location>
</feature>
<accession>A0A4R0HDN5</accession>
<dbReference type="InterPro" id="IPR023210">
    <property type="entry name" value="NADP_OxRdtase_dom"/>
</dbReference>
<reference evidence="9 10" key="1">
    <citation type="submission" date="2019-02" db="EMBL/GenBank/DDBJ databases">
        <title>The draft genome of Kosakonia quasisacchari strain WCHKQ120001.</title>
        <authorList>
            <person name="Wang C."/>
            <person name="Feng Y."/>
            <person name="Zong Z."/>
        </authorList>
    </citation>
    <scope>NUCLEOTIDE SEQUENCE [LARGE SCALE GENOMIC DNA]</scope>
    <source>
        <strain evidence="9 10">WCHKQ120001</strain>
    </source>
</reference>
<dbReference type="PANTHER" id="PTHR43827:SF3">
    <property type="entry name" value="NADP-DEPENDENT OXIDOREDUCTASE DOMAIN-CONTAINING PROTEIN"/>
    <property type="match status" value="1"/>
</dbReference>
<dbReference type="SUPFAM" id="SSF51430">
    <property type="entry name" value="NAD(P)-linked oxidoreductase"/>
    <property type="match status" value="1"/>
</dbReference>
<feature type="binding site" evidence="6">
    <location>
        <position position="108"/>
    </location>
    <ligand>
        <name>substrate</name>
    </ligand>
</feature>
<protein>
    <submittedName>
        <fullName evidence="9">Aldo/keto reductase</fullName>
    </submittedName>
</protein>
<keyword evidence="10" id="KW-1185">Reference proteome</keyword>
<evidence type="ECO:0000313" key="9">
    <source>
        <dbReference type="EMBL" id="TCC09275.1"/>
    </source>
</evidence>
<comment type="caution">
    <text evidence="9">The sequence shown here is derived from an EMBL/GenBank/DDBJ whole genome shotgun (WGS) entry which is preliminary data.</text>
</comment>
<dbReference type="AlphaFoldDB" id="A0A4R0HDN5"/>
<dbReference type="PRINTS" id="PR00069">
    <property type="entry name" value="ALDKETRDTASE"/>
</dbReference>
<dbReference type="Gene3D" id="3.20.20.100">
    <property type="entry name" value="NADP-dependent oxidoreductase domain"/>
    <property type="match status" value="1"/>
</dbReference>
<keyword evidence="2" id="KW-0521">NADP</keyword>
<dbReference type="PIRSF" id="PIRSF000097">
    <property type="entry name" value="AKR"/>
    <property type="match status" value="1"/>
</dbReference>
<evidence type="ECO:0000256" key="3">
    <source>
        <dbReference type="ARBA" id="ARBA00023002"/>
    </source>
</evidence>
<evidence type="ECO:0000256" key="1">
    <source>
        <dbReference type="ARBA" id="ARBA00007905"/>
    </source>
</evidence>
<evidence type="ECO:0000259" key="8">
    <source>
        <dbReference type="Pfam" id="PF00248"/>
    </source>
</evidence>
<evidence type="ECO:0000256" key="6">
    <source>
        <dbReference type="PIRSR" id="PIRSR000097-2"/>
    </source>
</evidence>
<organism evidence="9 10">
    <name type="scientific">Kosakonia quasisacchari</name>
    <dbReference type="NCBI Taxonomy" id="2529380"/>
    <lineage>
        <taxon>Bacteria</taxon>
        <taxon>Pseudomonadati</taxon>
        <taxon>Pseudomonadota</taxon>
        <taxon>Gammaproteobacteria</taxon>
        <taxon>Enterobacterales</taxon>
        <taxon>Enterobacteriaceae</taxon>
        <taxon>Kosakonia</taxon>
    </lineage>
</organism>
<feature type="domain" description="NADP-dependent oxidoreductase" evidence="8">
    <location>
        <begin position="17"/>
        <end position="259"/>
    </location>
</feature>
<dbReference type="OrthoDB" id="9804790at2"/>
<feature type="active site" description="Proton donor" evidence="5">
    <location>
        <position position="50"/>
    </location>
</feature>
<proteinExistence type="inferred from homology"/>
<dbReference type="Pfam" id="PF00248">
    <property type="entry name" value="Aldo_ket_red"/>
    <property type="match status" value="1"/>
</dbReference>
<evidence type="ECO:0000256" key="2">
    <source>
        <dbReference type="ARBA" id="ARBA00022857"/>
    </source>
</evidence>
<dbReference type="InterPro" id="IPR018170">
    <property type="entry name" value="Aldo/ket_reductase_CS"/>
</dbReference>
<sequence>MDCDNFPLAKDPQYIPLALGTSRLQGKQCIALIDRAINTGYRIIDTARSYKNETDIGLGVLSSGIERNRIFISTKIHLTEMEYQFALGAVGKSLTALHTDYIDLVFIHWPSVNIPLRETISALVELKQQKVIRHIGVSNFPLVYLRYALNNFSDISFIQIEHHPFFKEKQLFDYAVNNGLMIMSYRPTAMGQASLHSDIVNIASKVNATPHQVILKWQMSKLNNIPVCGITNKKHLQANLDAYRLSLSKSDLQVIDNIDNKARTMDRDYAPDWYTQSLPKAWD</sequence>
<comment type="similarity">
    <text evidence="1">Belongs to the aldo/keto reductase family.</text>
</comment>
<evidence type="ECO:0000256" key="7">
    <source>
        <dbReference type="PIRSR" id="PIRSR000097-3"/>
    </source>
</evidence>
<evidence type="ECO:0000256" key="5">
    <source>
        <dbReference type="PIRSR" id="PIRSR000097-1"/>
    </source>
</evidence>
<dbReference type="PROSITE" id="PS00062">
    <property type="entry name" value="ALDOKETO_REDUCTASE_2"/>
    <property type="match status" value="1"/>
</dbReference>
<evidence type="ECO:0000313" key="10">
    <source>
        <dbReference type="Proteomes" id="UP000291793"/>
    </source>
</evidence>
<dbReference type="InterPro" id="IPR036812">
    <property type="entry name" value="NAD(P)_OxRdtase_dom_sf"/>
</dbReference>
<gene>
    <name evidence="9" type="ORF">E0L21_10705</name>
</gene>